<evidence type="ECO:0000313" key="3">
    <source>
        <dbReference type="Proteomes" id="UP000193560"/>
    </source>
</evidence>
<dbReference type="EMBL" id="MCGE01000001">
    <property type="protein sequence ID" value="ORZ25691.1"/>
    <property type="molecule type" value="Genomic_DNA"/>
</dbReference>
<organism evidence="2 3">
    <name type="scientific">Absidia repens</name>
    <dbReference type="NCBI Taxonomy" id="90262"/>
    <lineage>
        <taxon>Eukaryota</taxon>
        <taxon>Fungi</taxon>
        <taxon>Fungi incertae sedis</taxon>
        <taxon>Mucoromycota</taxon>
        <taxon>Mucoromycotina</taxon>
        <taxon>Mucoromycetes</taxon>
        <taxon>Mucorales</taxon>
        <taxon>Cunninghamellaceae</taxon>
        <taxon>Absidia</taxon>
    </lineage>
</organism>
<protein>
    <submittedName>
        <fullName evidence="2">Uncharacterized protein</fullName>
    </submittedName>
</protein>
<dbReference type="AlphaFoldDB" id="A0A1X2J1L2"/>
<name>A0A1X2J1L2_9FUNG</name>
<feature type="transmembrane region" description="Helical" evidence="1">
    <location>
        <begin position="225"/>
        <end position="242"/>
    </location>
</feature>
<gene>
    <name evidence="2" type="ORF">BCR42DRAFT_464317</name>
</gene>
<dbReference type="Proteomes" id="UP000193560">
    <property type="component" value="Unassembled WGS sequence"/>
</dbReference>
<keyword evidence="1" id="KW-0472">Membrane</keyword>
<comment type="caution">
    <text evidence="2">The sequence shown here is derived from an EMBL/GenBank/DDBJ whole genome shotgun (WGS) entry which is preliminary data.</text>
</comment>
<proteinExistence type="predicted"/>
<evidence type="ECO:0000313" key="2">
    <source>
        <dbReference type="EMBL" id="ORZ25691.1"/>
    </source>
</evidence>
<dbReference type="OrthoDB" id="540503at2759"/>
<dbReference type="STRING" id="90262.A0A1X2J1L2"/>
<keyword evidence="3" id="KW-1185">Reference proteome</keyword>
<evidence type="ECO:0000256" key="1">
    <source>
        <dbReference type="SAM" id="Phobius"/>
    </source>
</evidence>
<reference evidence="2 3" key="1">
    <citation type="submission" date="2016-07" db="EMBL/GenBank/DDBJ databases">
        <title>Pervasive Adenine N6-methylation of Active Genes in Fungi.</title>
        <authorList>
            <consortium name="DOE Joint Genome Institute"/>
            <person name="Mondo S.J."/>
            <person name="Dannebaum R.O."/>
            <person name="Kuo R.C."/>
            <person name="Labutti K."/>
            <person name="Haridas S."/>
            <person name="Kuo A."/>
            <person name="Salamov A."/>
            <person name="Ahrendt S.R."/>
            <person name="Lipzen A."/>
            <person name="Sullivan W."/>
            <person name="Andreopoulos W.B."/>
            <person name="Clum A."/>
            <person name="Lindquist E."/>
            <person name="Daum C."/>
            <person name="Ramamoorthy G.K."/>
            <person name="Gryganskyi A."/>
            <person name="Culley D."/>
            <person name="Magnuson J.K."/>
            <person name="James T.Y."/>
            <person name="O'Malley M.A."/>
            <person name="Stajich J.E."/>
            <person name="Spatafora J.W."/>
            <person name="Visel A."/>
            <person name="Grigoriev I.V."/>
        </authorList>
    </citation>
    <scope>NUCLEOTIDE SEQUENCE [LARGE SCALE GENOMIC DNA]</scope>
    <source>
        <strain evidence="2 3">NRRL 1336</strain>
    </source>
</reference>
<keyword evidence="1" id="KW-1133">Transmembrane helix</keyword>
<accession>A0A1X2J1L2</accession>
<sequence>MMKMTVKDRNRWEQYTTIKSHISNEYMRNSSHSTLIVNGTLVDPWYYSCYADEDSQTVDSPDTKLGPSIAPDTFSQPPDNMLTKISVSLQDDRAGYGRHAANIPIAWFHQNAGFEEYYSQMYRIITHTETLLIQQLLYLESKNRCICTWISIMKLARCSIRKDLLPTIRLSVIWIYDLQPQMWCSWNAAMTKWMDMILEWLDKPLGIEPYIVHANYLMGDDKKASFMKTIFAISIMIGWFLWMKRQI</sequence>
<keyword evidence="1" id="KW-0812">Transmembrane</keyword>